<name>A0AAW2W653_SESRA</name>
<keyword evidence="3" id="KW-1003">Cell membrane</keyword>
<protein>
    <submittedName>
        <fullName evidence="5">Polyamine transporter</fullName>
    </submittedName>
</protein>
<evidence type="ECO:0000256" key="1">
    <source>
        <dbReference type="ARBA" id="ARBA00004651"/>
    </source>
</evidence>
<organism evidence="5">
    <name type="scientific">Sesamum radiatum</name>
    <name type="common">Black benniseed</name>
    <dbReference type="NCBI Taxonomy" id="300843"/>
    <lineage>
        <taxon>Eukaryota</taxon>
        <taxon>Viridiplantae</taxon>
        <taxon>Streptophyta</taxon>
        <taxon>Embryophyta</taxon>
        <taxon>Tracheophyta</taxon>
        <taxon>Spermatophyta</taxon>
        <taxon>Magnoliopsida</taxon>
        <taxon>eudicotyledons</taxon>
        <taxon>Gunneridae</taxon>
        <taxon>Pentapetalae</taxon>
        <taxon>asterids</taxon>
        <taxon>lamiids</taxon>
        <taxon>Lamiales</taxon>
        <taxon>Pedaliaceae</taxon>
        <taxon>Sesamum</taxon>
    </lineage>
</organism>
<dbReference type="AlphaFoldDB" id="A0AAW2W653"/>
<dbReference type="Gene3D" id="1.20.1740.10">
    <property type="entry name" value="Amino acid/polyamine transporter I"/>
    <property type="match status" value="1"/>
</dbReference>
<feature type="transmembrane region" description="Helical" evidence="4">
    <location>
        <begin position="109"/>
        <end position="128"/>
    </location>
</feature>
<feature type="transmembrane region" description="Helical" evidence="4">
    <location>
        <begin position="21"/>
        <end position="40"/>
    </location>
</feature>
<comment type="subcellular location">
    <subcellularLocation>
        <location evidence="1">Cell membrane</location>
        <topology evidence="1">Multi-pass membrane protein</topology>
    </subcellularLocation>
</comment>
<comment type="caution">
    <text evidence="5">The sequence shown here is derived from an EMBL/GenBank/DDBJ whole genome shotgun (WGS) entry which is preliminary data.</text>
</comment>
<dbReference type="GO" id="GO:0022857">
    <property type="term" value="F:transmembrane transporter activity"/>
    <property type="evidence" value="ECO:0007669"/>
    <property type="project" value="InterPro"/>
</dbReference>
<dbReference type="EMBL" id="JACGWJ010000002">
    <property type="protein sequence ID" value="KAL0436739.1"/>
    <property type="molecule type" value="Genomic_DNA"/>
</dbReference>
<evidence type="ECO:0000256" key="3">
    <source>
        <dbReference type="ARBA" id="ARBA00022475"/>
    </source>
</evidence>
<keyword evidence="4" id="KW-1133">Transmembrane helix</keyword>
<dbReference type="PANTHER" id="PTHR45826">
    <property type="entry name" value="POLYAMINE TRANSPORTER PUT1"/>
    <property type="match status" value="1"/>
</dbReference>
<sequence length="143" mass="16188">MADLGLLPKFFALRLKRFNTPWVGILFSTLIAIGVSYMSYTDIVASANFLYGLGMLLEFSAFLWLRWKSPQMNRPYRVPLKLPALIVMCLVPSAFLVFIMAIASKMVYLVSGLMTVGGIGWFFLMKLCKSKGLLRFKSNLEDQ</sequence>
<gene>
    <name evidence="5" type="ORF">Sradi_0381800</name>
</gene>
<reference evidence="5" key="2">
    <citation type="journal article" date="2024" name="Plant">
        <title>Genomic evolution and insights into agronomic trait innovations of Sesamum species.</title>
        <authorList>
            <person name="Miao H."/>
            <person name="Wang L."/>
            <person name="Qu L."/>
            <person name="Liu H."/>
            <person name="Sun Y."/>
            <person name="Le M."/>
            <person name="Wang Q."/>
            <person name="Wei S."/>
            <person name="Zheng Y."/>
            <person name="Lin W."/>
            <person name="Duan Y."/>
            <person name="Cao H."/>
            <person name="Xiong S."/>
            <person name="Wang X."/>
            <person name="Wei L."/>
            <person name="Li C."/>
            <person name="Ma Q."/>
            <person name="Ju M."/>
            <person name="Zhao R."/>
            <person name="Li G."/>
            <person name="Mu C."/>
            <person name="Tian Q."/>
            <person name="Mei H."/>
            <person name="Zhang T."/>
            <person name="Gao T."/>
            <person name="Zhang H."/>
        </authorList>
    </citation>
    <scope>NUCLEOTIDE SEQUENCE</scope>
    <source>
        <strain evidence="5">G02</strain>
    </source>
</reference>
<dbReference type="InterPro" id="IPR044566">
    <property type="entry name" value="RMV1-like"/>
</dbReference>
<evidence type="ECO:0000313" key="5">
    <source>
        <dbReference type="EMBL" id="KAL0436739.1"/>
    </source>
</evidence>
<proteinExistence type="predicted"/>
<keyword evidence="4" id="KW-0812">Transmembrane</keyword>
<evidence type="ECO:0000256" key="4">
    <source>
        <dbReference type="SAM" id="Phobius"/>
    </source>
</evidence>
<keyword evidence="2" id="KW-0813">Transport</keyword>
<evidence type="ECO:0000256" key="2">
    <source>
        <dbReference type="ARBA" id="ARBA00022448"/>
    </source>
</evidence>
<accession>A0AAW2W653</accession>
<reference evidence="5" key="1">
    <citation type="submission" date="2020-06" db="EMBL/GenBank/DDBJ databases">
        <authorList>
            <person name="Li T."/>
            <person name="Hu X."/>
            <person name="Zhang T."/>
            <person name="Song X."/>
            <person name="Zhang H."/>
            <person name="Dai N."/>
            <person name="Sheng W."/>
            <person name="Hou X."/>
            <person name="Wei L."/>
        </authorList>
    </citation>
    <scope>NUCLEOTIDE SEQUENCE</scope>
    <source>
        <strain evidence="5">G02</strain>
        <tissue evidence="5">Leaf</tissue>
    </source>
</reference>
<dbReference type="PANTHER" id="PTHR45826:SF8">
    <property type="entry name" value="CATIONIC AMINO ACID TRANSPORTER"/>
    <property type="match status" value="1"/>
</dbReference>
<feature type="transmembrane region" description="Helical" evidence="4">
    <location>
        <begin position="46"/>
        <end position="65"/>
    </location>
</feature>
<feature type="transmembrane region" description="Helical" evidence="4">
    <location>
        <begin position="85"/>
        <end position="103"/>
    </location>
</feature>
<dbReference type="GO" id="GO:0005886">
    <property type="term" value="C:plasma membrane"/>
    <property type="evidence" value="ECO:0007669"/>
    <property type="project" value="UniProtKB-SubCell"/>
</dbReference>
<keyword evidence="4" id="KW-0472">Membrane</keyword>